<dbReference type="Proteomes" id="UP000666661">
    <property type="component" value="Unassembled WGS sequence"/>
</dbReference>
<keyword evidence="3" id="KW-0238">DNA-binding</keyword>
<dbReference type="InterPro" id="IPR000847">
    <property type="entry name" value="LysR_HTH_N"/>
</dbReference>
<name>A0ABS4B8B9_9GAMM</name>
<gene>
    <name evidence="6" type="ORF">J8I01_14665</name>
</gene>
<evidence type="ECO:0000259" key="5">
    <source>
        <dbReference type="PROSITE" id="PS50931"/>
    </source>
</evidence>
<sequence length="262" mass="28793">MARLEAELGVRLFNRSTRRLSLTEEGALFFDRSQRIVEEIEEAESELSRLAGSPSGKLKIGVPAIGYRMLMPVLPEFTARYPDIRLDFDFNDRLIDVIAEGVDAVIRSGDTGSSQLKARPLGTFRFVVVGAPRYFAERGTPQAPADLVGHDCLRYRFPTTCQLQGWGLGTERTNVPCLSVPTTHTFNSVEGLIYASVAGLGIAYLPDFAVREGIGSGALVSILDDYVVEGGQFSILWPGNRYMAPKLRVFVDFLVDKKVLGG</sequence>
<dbReference type="Gene3D" id="3.40.190.290">
    <property type="match status" value="1"/>
</dbReference>
<evidence type="ECO:0000313" key="6">
    <source>
        <dbReference type="EMBL" id="MBP0603746.1"/>
    </source>
</evidence>
<dbReference type="SUPFAM" id="SSF53850">
    <property type="entry name" value="Periplasmic binding protein-like II"/>
    <property type="match status" value="1"/>
</dbReference>
<dbReference type="Pfam" id="PF03466">
    <property type="entry name" value="LysR_substrate"/>
    <property type="match status" value="1"/>
</dbReference>
<comment type="similarity">
    <text evidence="1">Belongs to the LysR transcriptional regulatory family.</text>
</comment>
<protein>
    <submittedName>
        <fullName evidence="6">LysR family transcriptional regulator</fullName>
    </submittedName>
</protein>
<dbReference type="PROSITE" id="PS50931">
    <property type="entry name" value="HTH_LYSR"/>
    <property type="match status" value="1"/>
</dbReference>
<dbReference type="RefSeq" id="WP_209794498.1">
    <property type="nucleotide sequence ID" value="NZ_JAGIQF010000008.1"/>
</dbReference>
<dbReference type="SUPFAM" id="SSF46785">
    <property type="entry name" value="Winged helix' DNA-binding domain"/>
    <property type="match status" value="1"/>
</dbReference>
<dbReference type="Gene3D" id="1.10.10.10">
    <property type="entry name" value="Winged helix-like DNA-binding domain superfamily/Winged helix DNA-binding domain"/>
    <property type="match status" value="1"/>
</dbReference>
<dbReference type="InterPro" id="IPR005119">
    <property type="entry name" value="LysR_subst-bd"/>
</dbReference>
<dbReference type="EMBL" id="JAGIQF010000008">
    <property type="protein sequence ID" value="MBP0603746.1"/>
    <property type="molecule type" value="Genomic_DNA"/>
</dbReference>
<proteinExistence type="inferred from homology"/>
<keyword evidence="2" id="KW-0805">Transcription regulation</keyword>
<comment type="caution">
    <text evidence="6">The sequence shown here is derived from an EMBL/GenBank/DDBJ whole genome shotgun (WGS) entry which is preliminary data.</text>
</comment>
<dbReference type="CDD" id="cd08476">
    <property type="entry name" value="PBP2_CrgA_like_7"/>
    <property type="match status" value="1"/>
</dbReference>
<reference evidence="6 7" key="1">
    <citation type="submission" date="2021-03" db="EMBL/GenBank/DDBJ databases">
        <title>Plant growth promoting bacteria isolated from wild legumes nodules and trapping Phaseolus vulgaris L. nodules in the center and southern Mexico.</title>
        <authorList>
            <person name="Estrada P."/>
        </authorList>
    </citation>
    <scope>NUCLEOTIDE SEQUENCE [LARGE SCALE GENOMIC DNA]</scope>
    <source>
        <strain evidence="6 7">MaGu-431</strain>
    </source>
</reference>
<evidence type="ECO:0000313" key="7">
    <source>
        <dbReference type="Proteomes" id="UP000666661"/>
    </source>
</evidence>
<keyword evidence="7" id="KW-1185">Reference proteome</keyword>
<evidence type="ECO:0000256" key="1">
    <source>
        <dbReference type="ARBA" id="ARBA00009437"/>
    </source>
</evidence>
<evidence type="ECO:0000256" key="2">
    <source>
        <dbReference type="ARBA" id="ARBA00023015"/>
    </source>
</evidence>
<dbReference type="InterPro" id="IPR036390">
    <property type="entry name" value="WH_DNA-bd_sf"/>
</dbReference>
<dbReference type="PANTHER" id="PTHR30537:SF72">
    <property type="entry name" value="LYSR FAMILY TRANSCRIPTIONAL REGULATOR"/>
    <property type="match status" value="1"/>
</dbReference>
<dbReference type="PANTHER" id="PTHR30537">
    <property type="entry name" value="HTH-TYPE TRANSCRIPTIONAL REGULATOR"/>
    <property type="match status" value="1"/>
</dbReference>
<evidence type="ECO:0000256" key="4">
    <source>
        <dbReference type="ARBA" id="ARBA00023163"/>
    </source>
</evidence>
<organism evidence="6 7">
    <name type="scientific">Aeromonas sanarellii</name>
    <dbReference type="NCBI Taxonomy" id="633415"/>
    <lineage>
        <taxon>Bacteria</taxon>
        <taxon>Pseudomonadati</taxon>
        <taxon>Pseudomonadota</taxon>
        <taxon>Gammaproteobacteria</taxon>
        <taxon>Aeromonadales</taxon>
        <taxon>Aeromonadaceae</taxon>
        <taxon>Aeromonas</taxon>
    </lineage>
</organism>
<dbReference type="InterPro" id="IPR058163">
    <property type="entry name" value="LysR-type_TF_proteobact-type"/>
</dbReference>
<dbReference type="Pfam" id="PF00126">
    <property type="entry name" value="HTH_1"/>
    <property type="match status" value="1"/>
</dbReference>
<keyword evidence="4" id="KW-0804">Transcription</keyword>
<dbReference type="InterPro" id="IPR036388">
    <property type="entry name" value="WH-like_DNA-bd_sf"/>
</dbReference>
<feature type="domain" description="HTH lysR-type" evidence="5">
    <location>
        <begin position="1"/>
        <end position="23"/>
    </location>
</feature>
<evidence type="ECO:0000256" key="3">
    <source>
        <dbReference type="ARBA" id="ARBA00023125"/>
    </source>
</evidence>
<accession>A0ABS4B8B9</accession>